<dbReference type="AlphaFoldDB" id="A0A813G4Q4"/>
<keyword evidence="4" id="KW-0853">WD repeat</keyword>
<reference evidence="6" key="1">
    <citation type="submission" date="2021-02" db="EMBL/GenBank/DDBJ databases">
        <authorList>
            <person name="Dougan E. K."/>
            <person name="Rhodes N."/>
            <person name="Thang M."/>
            <person name="Chan C."/>
        </authorList>
    </citation>
    <scope>NUCLEOTIDE SEQUENCE</scope>
</reference>
<evidence type="ECO:0000256" key="2">
    <source>
        <dbReference type="ARBA" id="ARBA00022528"/>
    </source>
</evidence>
<dbReference type="InterPro" id="IPR001680">
    <property type="entry name" value="WD40_rpt"/>
</dbReference>
<feature type="compositionally biased region" description="Low complexity" evidence="5">
    <location>
        <begin position="136"/>
        <end position="145"/>
    </location>
</feature>
<dbReference type="SUPFAM" id="SSF103511">
    <property type="entry name" value="Chlorophyll a-b binding protein"/>
    <property type="match status" value="2"/>
</dbReference>
<feature type="region of interest" description="Disordered" evidence="5">
    <location>
        <begin position="961"/>
        <end position="980"/>
    </location>
</feature>
<protein>
    <submittedName>
        <fullName evidence="6">Uncharacterized protein</fullName>
    </submittedName>
</protein>
<dbReference type="OrthoDB" id="727118at2759"/>
<evidence type="ECO:0000313" key="6">
    <source>
        <dbReference type="EMBL" id="CAE8621584.1"/>
    </source>
</evidence>
<feature type="region of interest" description="Disordered" evidence="5">
    <location>
        <begin position="111"/>
        <end position="214"/>
    </location>
</feature>
<dbReference type="PROSITE" id="PS50294">
    <property type="entry name" value="WD_REPEATS_REGION"/>
    <property type="match status" value="1"/>
</dbReference>
<feature type="compositionally biased region" description="Polar residues" evidence="5">
    <location>
        <begin position="164"/>
        <end position="175"/>
    </location>
</feature>
<dbReference type="Pfam" id="PF00504">
    <property type="entry name" value="Chloroa_b-bind"/>
    <property type="match status" value="2"/>
</dbReference>
<evidence type="ECO:0000313" key="7">
    <source>
        <dbReference type="Proteomes" id="UP000654075"/>
    </source>
</evidence>
<comment type="subcellular location">
    <subcellularLocation>
        <location evidence="1">Plastid</location>
        <location evidence="1">Chloroplast</location>
    </subcellularLocation>
</comment>
<accession>A0A813G4Q4</accession>
<dbReference type="InterPro" id="IPR015943">
    <property type="entry name" value="WD40/YVTN_repeat-like_dom_sf"/>
</dbReference>
<dbReference type="PANTHER" id="PTHR15653:SF0">
    <property type="entry name" value="CONNECTOR OF KINASE TO AP-1, ISOFORM E"/>
    <property type="match status" value="1"/>
</dbReference>
<dbReference type="Pfam" id="PF00400">
    <property type="entry name" value="WD40"/>
    <property type="match status" value="2"/>
</dbReference>
<dbReference type="Gene3D" id="1.10.3460.10">
    <property type="entry name" value="Chlorophyll a/b binding protein domain"/>
    <property type="match status" value="2"/>
</dbReference>
<evidence type="ECO:0000256" key="4">
    <source>
        <dbReference type="PROSITE-ProRule" id="PRU00221"/>
    </source>
</evidence>
<dbReference type="SUPFAM" id="SSF50978">
    <property type="entry name" value="WD40 repeat-like"/>
    <property type="match status" value="1"/>
</dbReference>
<name>A0A813G4Q4_POLGL</name>
<sequence>MDCGYGSSAEAERLLAESEVFCRQVNCTRGQHALTRELVQSQIWASELRLGALIRQNSDLGKRAKCLESAWGLAQDVLSQDKDWRQLAARVPQTRKHPVQAELRLALHTARHHRATQEEQGEEEEEMRRSEEEASEGNSNSSSSSRSHRELHDDLNLTVKRNLPQLSQGATTQSRPAARRGEGGQSEQEDEEEKAEVSSRGAAPPARSLVQENGADNRQWRRVVTLRSHLRGVRNARLCGGVLLTCGEDSLVKAWDVAPLQQHGMRLPGTGHLEDLEPFATYRGHAGAVLSLAAPVGPLNGDPAGQLFFSGGLDGEICAWRLLMPAEHDPYDATPPNASGHRLHGVACLQQFKGHTDAVWSLSLQDELRLLASAGADELVLLWKAAAEASLGPQVTPLEPPLASSAEAVPVLLDSIGSDARKLEWESPGTRDAGDRGHRPVSAEFSDRALMVLRLLRLPPPVPGSRQAEARTLAHACPPSFALPPAGPATAFPPRVPASPASSASRRASPSPQPSAVPPIIRRLGPGGQLVFEFNFSASLSHVMSKSTGVVAGAAAVIGGAAFVGLPTTQTAASRDNQLLALRGAPRVSSAAGATSTSSTVGLGVAGLAALALSGRHAAASAAAPSAGSRRVAACAYDASKEIGVCDPLLFWDPIGFCEGGTKEEFDRRRAVELKHGRLCMFATIGLVWPDLFGKWGGYLSPSQGLKFTDVPSGIAAISKVPIEGWAQILLVAGLIETQLFKDQSIGGPGFAKYGAEPGNFGTGYLGRKIKDPAERRLKLTTELNNGRLAMIATLAMLVQNGLTGQSPIEQLTSGHISPFNDGQGYFAQFDPSKELGACPPLGYWDPFGMMAFQDETTFKKNREAELKHGRVCMAAAIGVNDSFEFPFARNLPYDCLKHLNLTSTFEASSRLDVEGTQAVRAMALEFIVSHFQTVCRQPALEQLDKPLLIEILRGLAERFPQPQSPNLSPNAQPGCAPSG</sequence>
<dbReference type="GO" id="GO:0009507">
    <property type="term" value="C:chloroplast"/>
    <property type="evidence" value="ECO:0007669"/>
    <property type="project" value="UniProtKB-SubCell"/>
</dbReference>
<keyword evidence="7" id="KW-1185">Reference proteome</keyword>
<dbReference type="Proteomes" id="UP000654075">
    <property type="component" value="Unassembled WGS sequence"/>
</dbReference>
<dbReference type="SMART" id="SM00320">
    <property type="entry name" value="WD40"/>
    <property type="match status" value="3"/>
</dbReference>
<feature type="repeat" description="WD" evidence="4">
    <location>
        <begin position="352"/>
        <end position="384"/>
    </location>
</feature>
<organism evidence="6 7">
    <name type="scientific">Polarella glacialis</name>
    <name type="common">Dinoflagellate</name>
    <dbReference type="NCBI Taxonomy" id="89957"/>
    <lineage>
        <taxon>Eukaryota</taxon>
        <taxon>Sar</taxon>
        <taxon>Alveolata</taxon>
        <taxon>Dinophyceae</taxon>
        <taxon>Suessiales</taxon>
        <taxon>Suessiaceae</taxon>
        <taxon>Polarella</taxon>
    </lineage>
</organism>
<dbReference type="InterPro" id="IPR051488">
    <property type="entry name" value="WD_repeat_striatin"/>
</dbReference>
<dbReference type="PANTHER" id="PTHR15653">
    <property type="entry name" value="STRIATIN"/>
    <property type="match status" value="1"/>
</dbReference>
<feature type="compositionally biased region" description="Low complexity" evidence="5">
    <location>
        <begin position="498"/>
        <end position="510"/>
    </location>
</feature>
<keyword evidence="3" id="KW-0934">Plastid</keyword>
<dbReference type="InterPro" id="IPR036322">
    <property type="entry name" value="WD40_repeat_dom_sf"/>
</dbReference>
<evidence type="ECO:0000256" key="5">
    <source>
        <dbReference type="SAM" id="MobiDB-lite"/>
    </source>
</evidence>
<dbReference type="PROSITE" id="PS50082">
    <property type="entry name" value="WD_REPEATS_2"/>
    <property type="match status" value="1"/>
</dbReference>
<dbReference type="EMBL" id="CAJNNV010027775">
    <property type="protein sequence ID" value="CAE8621584.1"/>
    <property type="molecule type" value="Genomic_DNA"/>
</dbReference>
<evidence type="ECO:0000256" key="1">
    <source>
        <dbReference type="ARBA" id="ARBA00004229"/>
    </source>
</evidence>
<dbReference type="Gene3D" id="2.130.10.10">
    <property type="entry name" value="YVTN repeat-like/Quinoprotein amine dehydrogenase"/>
    <property type="match status" value="1"/>
</dbReference>
<comment type="caution">
    <text evidence="6">The sequence shown here is derived from an EMBL/GenBank/DDBJ whole genome shotgun (WGS) entry which is preliminary data.</text>
</comment>
<evidence type="ECO:0000256" key="3">
    <source>
        <dbReference type="ARBA" id="ARBA00022640"/>
    </source>
</evidence>
<proteinExistence type="predicted"/>
<dbReference type="InterPro" id="IPR022796">
    <property type="entry name" value="Chloroa_b-bind"/>
</dbReference>
<feature type="region of interest" description="Disordered" evidence="5">
    <location>
        <begin position="485"/>
        <end position="519"/>
    </location>
</feature>
<gene>
    <name evidence="6" type="ORF">PGLA1383_LOCUS39101</name>
</gene>
<keyword evidence="2" id="KW-0150">Chloroplast</keyword>